<proteinExistence type="predicted"/>
<evidence type="ECO:0000256" key="2">
    <source>
        <dbReference type="PROSITE-ProRule" id="PRU00703"/>
    </source>
</evidence>
<gene>
    <name evidence="4" type="ORF">T478_0684</name>
</gene>
<organism evidence="4 5">
    <name type="scientific">Candidatus Nitrosopelagicus brevis</name>
    <dbReference type="NCBI Taxonomy" id="1410606"/>
    <lineage>
        <taxon>Archaea</taxon>
        <taxon>Nitrososphaerota</taxon>
    </lineage>
</organism>
<dbReference type="EMBL" id="CP007026">
    <property type="protein sequence ID" value="AJA92992.1"/>
    <property type="molecule type" value="Genomic_DNA"/>
</dbReference>
<dbReference type="STRING" id="1410606.T478_0684"/>
<name>A0A0A7V1R9_9ARCH</name>
<dbReference type="InterPro" id="IPR046342">
    <property type="entry name" value="CBS_dom_sf"/>
</dbReference>
<dbReference type="HOGENOM" id="CLU_040681_12_2_2"/>
<dbReference type="Pfam" id="PF00571">
    <property type="entry name" value="CBS"/>
    <property type="match status" value="2"/>
</dbReference>
<evidence type="ECO:0000313" key="4">
    <source>
        <dbReference type="EMBL" id="AJA92992.1"/>
    </source>
</evidence>
<evidence type="ECO:0000256" key="1">
    <source>
        <dbReference type="ARBA" id="ARBA00023122"/>
    </source>
</evidence>
<sequence>MFLFRVFYISVMGQIRDIMEKNVITIENDKTAQDAAKIIAEKDISFLVIMNEGKPQGVLSESDFVRKVAAEDKKASEIKISEIMSYKFRSVGPTTTIEDAIQKMLNNNIRRLLILDNENLVGVITQTDLASYLRDQILVDGTIKSISKD</sequence>
<dbReference type="SUPFAM" id="SSF54631">
    <property type="entry name" value="CBS-domain pair"/>
    <property type="match status" value="1"/>
</dbReference>
<feature type="domain" description="CBS" evidence="3">
    <location>
        <begin position="84"/>
        <end position="139"/>
    </location>
</feature>
<dbReference type="PANTHER" id="PTHR43080:SF2">
    <property type="entry name" value="CBS DOMAIN-CONTAINING PROTEIN"/>
    <property type="match status" value="1"/>
</dbReference>
<feature type="domain" description="CBS" evidence="3">
    <location>
        <begin position="19"/>
        <end position="74"/>
    </location>
</feature>
<dbReference type="InterPro" id="IPR051257">
    <property type="entry name" value="Diverse_CBS-Domain"/>
</dbReference>
<dbReference type="KEGG" id="nbv:T478_0684"/>
<dbReference type="PROSITE" id="PS51371">
    <property type="entry name" value="CBS"/>
    <property type="match status" value="2"/>
</dbReference>
<dbReference type="SMART" id="SM00116">
    <property type="entry name" value="CBS"/>
    <property type="match status" value="2"/>
</dbReference>
<accession>A0A0A7V1R9</accession>
<dbReference type="InterPro" id="IPR000644">
    <property type="entry name" value="CBS_dom"/>
</dbReference>
<dbReference type="AlphaFoldDB" id="A0A0A7V1R9"/>
<protein>
    <submittedName>
        <fullName evidence="4">CBS domain protein</fullName>
    </submittedName>
</protein>
<dbReference type="Proteomes" id="UP000030944">
    <property type="component" value="Chromosome"/>
</dbReference>
<dbReference type="Gene3D" id="3.10.580.10">
    <property type="entry name" value="CBS-domain"/>
    <property type="match status" value="1"/>
</dbReference>
<evidence type="ECO:0000259" key="3">
    <source>
        <dbReference type="PROSITE" id="PS51371"/>
    </source>
</evidence>
<evidence type="ECO:0000313" key="5">
    <source>
        <dbReference type="Proteomes" id="UP000030944"/>
    </source>
</evidence>
<reference evidence="4 5" key="1">
    <citation type="journal article" date="2015" name="Proc. Natl. Acad. Sci. U.S.A.">
        <title>Genomic and proteomic characterization of "Candidatus Nitrosopelagicus brevis": An ammonia-oxidizing archaeon from the open ocean.</title>
        <authorList>
            <person name="Santoro A.E."/>
            <person name="Dupont C.L."/>
            <person name="Richter R.A."/>
            <person name="Craig M.T."/>
            <person name="Carini P."/>
            <person name="McIlvin M.R."/>
            <person name="Yang Y."/>
            <person name="Orsi W.D."/>
            <person name="Moran D.M."/>
            <person name="Saito M.A."/>
        </authorList>
    </citation>
    <scope>NUCLEOTIDE SEQUENCE [LARGE SCALE GENOMIC DNA]</scope>
    <source>
        <strain evidence="5">V2</strain>
    </source>
</reference>
<keyword evidence="1 2" id="KW-0129">CBS domain</keyword>
<dbReference type="PANTHER" id="PTHR43080">
    <property type="entry name" value="CBS DOMAIN-CONTAINING PROTEIN CBSX3, MITOCHONDRIAL"/>
    <property type="match status" value="1"/>
</dbReference>